<feature type="non-terminal residue" evidence="1">
    <location>
        <position position="1"/>
    </location>
</feature>
<accession>A0A412VBU0</accession>
<evidence type="ECO:0000313" key="3">
    <source>
        <dbReference type="Proteomes" id="UP000285379"/>
    </source>
</evidence>
<sequence length="140" mass="15237">AFVQKLNIKINVSGNTVPLSGLNCTLSGISTARYLASRERTGTASATASFAKKADNVWTAGLYVFGFSPAAENILAVEVLMKEEDSVFNERQSVDLTPYLRGFDGDEISLELDLHIGRELEIGGPVIIPDWEDTPETEFP</sequence>
<gene>
    <name evidence="2" type="ORF">DWW27_23140</name>
    <name evidence="1" type="ORF">DWW27_24240</name>
</gene>
<organism evidence="1 3">
    <name type="scientific">Phocaeicola vulgatus</name>
    <name type="common">Bacteroides vulgatus</name>
    <dbReference type="NCBI Taxonomy" id="821"/>
    <lineage>
        <taxon>Bacteria</taxon>
        <taxon>Pseudomonadati</taxon>
        <taxon>Bacteroidota</taxon>
        <taxon>Bacteroidia</taxon>
        <taxon>Bacteroidales</taxon>
        <taxon>Bacteroidaceae</taxon>
        <taxon>Phocaeicola</taxon>
    </lineage>
</organism>
<dbReference type="Proteomes" id="UP000285379">
    <property type="component" value="Unassembled WGS sequence"/>
</dbReference>
<evidence type="ECO:0000313" key="1">
    <source>
        <dbReference type="EMBL" id="RGV01822.1"/>
    </source>
</evidence>
<evidence type="ECO:0008006" key="4">
    <source>
        <dbReference type="Google" id="ProtNLM"/>
    </source>
</evidence>
<reference evidence="1 3" key="1">
    <citation type="submission" date="2018-08" db="EMBL/GenBank/DDBJ databases">
        <title>A genome reference for cultivated species of the human gut microbiota.</title>
        <authorList>
            <person name="Zou Y."/>
            <person name="Xue W."/>
            <person name="Luo G."/>
        </authorList>
    </citation>
    <scope>NUCLEOTIDE SEQUENCE [LARGE SCALE GENOMIC DNA]</scope>
    <source>
        <strain evidence="1 3">AF14-8</strain>
    </source>
</reference>
<proteinExistence type="predicted"/>
<dbReference type="EMBL" id="QRYT01000144">
    <property type="protein sequence ID" value="RGV01822.1"/>
    <property type="molecule type" value="Genomic_DNA"/>
</dbReference>
<evidence type="ECO:0000313" key="2">
    <source>
        <dbReference type="EMBL" id="RGV02826.1"/>
    </source>
</evidence>
<dbReference type="EMBL" id="QRYT01000109">
    <property type="protein sequence ID" value="RGV02826.1"/>
    <property type="molecule type" value="Genomic_DNA"/>
</dbReference>
<dbReference type="AlphaFoldDB" id="A0A412VBU0"/>
<name>A0A412VBU0_PHOVU</name>
<comment type="caution">
    <text evidence="1">The sequence shown here is derived from an EMBL/GenBank/DDBJ whole genome shotgun (WGS) entry which is preliminary data.</text>
</comment>
<protein>
    <recommendedName>
        <fullName evidence="4">Fimbrillin family protein</fullName>
    </recommendedName>
</protein>